<reference evidence="5 6" key="1">
    <citation type="submission" date="2020-08" db="EMBL/GenBank/DDBJ databases">
        <title>Genomic Encyclopedia of Type Strains, Phase IV (KMG-IV): sequencing the most valuable type-strain genomes for metagenomic binning, comparative biology and taxonomic classification.</title>
        <authorList>
            <person name="Goeker M."/>
        </authorList>
    </citation>
    <scope>NUCLEOTIDE SEQUENCE [LARGE SCALE GENOMIC DNA]</scope>
    <source>
        <strain evidence="5 6">DSM 26963</strain>
    </source>
</reference>
<protein>
    <submittedName>
        <fullName evidence="5">Integrase</fullName>
    </submittedName>
</protein>
<accession>A0A7W8FZA2</accession>
<keyword evidence="2" id="KW-0238">DNA-binding</keyword>
<evidence type="ECO:0000313" key="6">
    <source>
        <dbReference type="Proteomes" id="UP000521313"/>
    </source>
</evidence>
<dbReference type="InterPro" id="IPR002104">
    <property type="entry name" value="Integrase_catalytic"/>
</dbReference>
<keyword evidence="3" id="KW-0233">DNA recombination</keyword>
<organism evidence="5 6">
    <name type="scientific">Faecalicoccus acidiformans</name>
    <dbReference type="NCBI Taxonomy" id="915173"/>
    <lineage>
        <taxon>Bacteria</taxon>
        <taxon>Bacillati</taxon>
        <taxon>Bacillota</taxon>
        <taxon>Erysipelotrichia</taxon>
        <taxon>Erysipelotrichales</taxon>
        <taxon>Erysipelotrichaceae</taxon>
        <taxon>Faecalicoccus</taxon>
    </lineage>
</organism>
<dbReference type="Pfam" id="PF00589">
    <property type="entry name" value="Phage_integrase"/>
    <property type="match status" value="1"/>
</dbReference>
<dbReference type="Gene3D" id="1.10.443.10">
    <property type="entry name" value="Intergrase catalytic core"/>
    <property type="match status" value="1"/>
</dbReference>
<dbReference type="EMBL" id="JACHHD010000006">
    <property type="protein sequence ID" value="MBB5184807.1"/>
    <property type="molecule type" value="Genomic_DNA"/>
</dbReference>
<sequence length="380" mass="44488">MAVAKRKLKHGSIYEVNFRYKQKGIPKRYTKRGFKTKKEAERHESEVRKQLIDKGYIQKEIHLTLNEVFDEFIRTANIDYQHNTIYGMKKCKKYFENSIGKFVITEIRHKDLQTFFNSRANEGLQMNKSIRKALHGAFVFAIRNEYITSNPLEYVKVKGEDRSQPKEPISYEDYQELLKKLKNRNTFRYDAYAVAIQIGYYTGLRISEVLALEKSDIDFDKNIIDVNKKLNYKGLKESQYNVTHEMKSKKSKAIIPLPDQLKTILEYWYSINPYDKVVCNEKGEYINPTSLGNAVRTITKHMGIDFHFHLLRHTYATTLVFNDVDIKVAQELMRHSSSDTTLSLYTHVREKSKIDIVNSVFNKNGVDLALQDEIKNKPLA</sequence>
<evidence type="ECO:0000313" key="5">
    <source>
        <dbReference type="EMBL" id="MBB5184807.1"/>
    </source>
</evidence>
<evidence type="ECO:0000259" key="4">
    <source>
        <dbReference type="PROSITE" id="PS51898"/>
    </source>
</evidence>
<dbReference type="GO" id="GO:0015074">
    <property type="term" value="P:DNA integration"/>
    <property type="evidence" value="ECO:0007669"/>
    <property type="project" value="InterPro"/>
</dbReference>
<evidence type="ECO:0000256" key="2">
    <source>
        <dbReference type="ARBA" id="ARBA00023125"/>
    </source>
</evidence>
<evidence type="ECO:0000256" key="3">
    <source>
        <dbReference type="ARBA" id="ARBA00023172"/>
    </source>
</evidence>
<dbReference type="SUPFAM" id="SSF56349">
    <property type="entry name" value="DNA breaking-rejoining enzymes"/>
    <property type="match status" value="1"/>
</dbReference>
<feature type="domain" description="Tyr recombinase" evidence="4">
    <location>
        <begin position="164"/>
        <end position="358"/>
    </location>
</feature>
<dbReference type="PANTHER" id="PTHR30349">
    <property type="entry name" value="PHAGE INTEGRASE-RELATED"/>
    <property type="match status" value="1"/>
</dbReference>
<dbReference type="InterPro" id="IPR011010">
    <property type="entry name" value="DNA_brk_join_enz"/>
</dbReference>
<dbReference type="PROSITE" id="PS51898">
    <property type="entry name" value="TYR_RECOMBINASE"/>
    <property type="match status" value="1"/>
</dbReference>
<proteinExistence type="inferred from homology"/>
<dbReference type="GO" id="GO:0006310">
    <property type="term" value="P:DNA recombination"/>
    <property type="evidence" value="ECO:0007669"/>
    <property type="project" value="UniProtKB-KW"/>
</dbReference>
<dbReference type="GO" id="GO:0003677">
    <property type="term" value="F:DNA binding"/>
    <property type="evidence" value="ECO:0007669"/>
    <property type="project" value="UniProtKB-KW"/>
</dbReference>
<dbReference type="InterPro" id="IPR028259">
    <property type="entry name" value="AP2-like_int_N"/>
</dbReference>
<dbReference type="InterPro" id="IPR013762">
    <property type="entry name" value="Integrase-like_cat_sf"/>
</dbReference>
<dbReference type="Pfam" id="PF14657">
    <property type="entry name" value="Arm-DNA-bind_4"/>
    <property type="match status" value="1"/>
</dbReference>
<comment type="caution">
    <text evidence="5">The sequence shown here is derived from an EMBL/GenBank/DDBJ whole genome shotgun (WGS) entry which is preliminary data.</text>
</comment>
<name>A0A7W8FZA2_9FIRM</name>
<dbReference type="Proteomes" id="UP000521313">
    <property type="component" value="Unassembled WGS sequence"/>
</dbReference>
<gene>
    <name evidence="5" type="ORF">HNQ43_000850</name>
</gene>
<evidence type="ECO:0000256" key="1">
    <source>
        <dbReference type="ARBA" id="ARBA00008857"/>
    </source>
</evidence>
<dbReference type="PANTHER" id="PTHR30349:SF64">
    <property type="entry name" value="PROPHAGE INTEGRASE INTD-RELATED"/>
    <property type="match status" value="1"/>
</dbReference>
<dbReference type="RefSeq" id="WP_183375118.1">
    <property type="nucleotide sequence ID" value="NZ_JACHHD010000006.1"/>
</dbReference>
<dbReference type="CDD" id="cd01189">
    <property type="entry name" value="INT_ICEBs1_C_like"/>
    <property type="match status" value="1"/>
</dbReference>
<comment type="similarity">
    <text evidence="1">Belongs to the 'phage' integrase family.</text>
</comment>
<dbReference type="InterPro" id="IPR050090">
    <property type="entry name" value="Tyrosine_recombinase_XerCD"/>
</dbReference>
<dbReference type="InterPro" id="IPR010998">
    <property type="entry name" value="Integrase_recombinase_N"/>
</dbReference>
<dbReference type="AlphaFoldDB" id="A0A7W8FZA2"/>
<dbReference type="Gene3D" id="1.10.150.130">
    <property type="match status" value="1"/>
</dbReference>